<keyword evidence="2" id="KW-1185">Reference proteome</keyword>
<evidence type="ECO:0000313" key="2">
    <source>
        <dbReference type="Proteomes" id="UP000593574"/>
    </source>
</evidence>
<protein>
    <submittedName>
        <fullName evidence="1">Uncharacterized protein</fullName>
    </submittedName>
</protein>
<dbReference type="AlphaFoldDB" id="A0A7J8ZVI5"/>
<proteinExistence type="predicted"/>
<organism evidence="1 2">
    <name type="scientific">Gossypium laxum</name>
    <dbReference type="NCBI Taxonomy" id="34288"/>
    <lineage>
        <taxon>Eukaryota</taxon>
        <taxon>Viridiplantae</taxon>
        <taxon>Streptophyta</taxon>
        <taxon>Embryophyta</taxon>
        <taxon>Tracheophyta</taxon>
        <taxon>Spermatophyta</taxon>
        <taxon>Magnoliopsida</taxon>
        <taxon>eudicotyledons</taxon>
        <taxon>Gunneridae</taxon>
        <taxon>Pentapetalae</taxon>
        <taxon>rosids</taxon>
        <taxon>malvids</taxon>
        <taxon>Malvales</taxon>
        <taxon>Malvaceae</taxon>
        <taxon>Malvoideae</taxon>
        <taxon>Gossypium</taxon>
    </lineage>
</organism>
<comment type="caution">
    <text evidence="1">The sequence shown here is derived from an EMBL/GenBank/DDBJ whole genome shotgun (WGS) entry which is preliminary data.</text>
</comment>
<dbReference type="Proteomes" id="UP000593574">
    <property type="component" value="Unassembled WGS sequence"/>
</dbReference>
<dbReference type="EMBL" id="JABEZV010000007">
    <property type="protein sequence ID" value="MBA0715781.1"/>
    <property type="molecule type" value="Genomic_DNA"/>
</dbReference>
<accession>A0A7J8ZVI5</accession>
<sequence length="171" mass="19658">NSRNNRNNFIFRGREDDACVVWEKAKNLSQDFRIHNLVELPAIPTTPICKTWTKPLNDYIKINFDASVSNGKVSFSVIVRDSDDFVGGSGGFKEKTMYAEWTEMETFDESLKVATRLKALKNEFLKFGNPMAGTRDDFLHHRWLTEISNADGHYLWCKSVYSATYKWGTDA</sequence>
<gene>
    <name evidence="1" type="ORF">Golax_014664</name>
</gene>
<reference evidence="1 2" key="1">
    <citation type="journal article" date="2019" name="Genome Biol. Evol.">
        <title>Insights into the evolution of the New World diploid cottons (Gossypium, subgenus Houzingenia) based on genome sequencing.</title>
        <authorList>
            <person name="Grover C.E."/>
            <person name="Arick M.A. 2nd"/>
            <person name="Thrash A."/>
            <person name="Conover J.L."/>
            <person name="Sanders W.S."/>
            <person name="Peterson D.G."/>
            <person name="Frelichowski J.E."/>
            <person name="Scheffler J.A."/>
            <person name="Scheffler B.E."/>
            <person name="Wendel J.F."/>
        </authorList>
    </citation>
    <scope>NUCLEOTIDE SEQUENCE [LARGE SCALE GENOMIC DNA]</scope>
    <source>
        <strain evidence="1">4</strain>
        <tissue evidence="1">Leaf</tissue>
    </source>
</reference>
<name>A0A7J8ZVI5_9ROSI</name>
<feature type="non-terminal residue" evidence="1">
    <location>
        <position position="1"/>
    </location>
</feature>
<feature type="non-terminal residue" evidence="1">
    <location>
        <position position="171"/>
    </location>
</feature>
<evidence type="ECO:0000313" key="1">
    <source>
        <dbReference type="EMBL" id="MBA0715781.1"/>
    </source>
</evidence>